<dbReference type="CDD" id="cd00093">
    <property type="entry name" value="HTH_XRE"/>
    <property type="match status" value="1"/>
</dbReference>
<dbReference type="InterPro" id="IPR001387">
    <property type="entry name" value="Cro/C1-type_HTH"/>
</dbReference>
<sequence length="97" mass="11004">MDWKTVVAKPADSIKIIKFSENVAADDSKDDKPKFFTADFGKRLERLRTSKGMRRSDLAKQMMVKESVIISLERGSHIYHGPLLGQLKKILGNELVE</sequence>
<dbReference type="EMBL" id="MN740868">
    <property type="protein sequence ID" value="QHU15781.1"/>
    <property type="molecule type" value="Genomic_DNA"/>
</dbReference>
<dbReference type="AlphaFoldDB" id="A0A6C0KF09"/>
<proteinExistence type="predicted"/>
<accession>A0A6C0KF09</accession>
<organism evidence="1">
    <name type="scientific">viral metagenome</name>
    <dbReference type="NCBI Taxonomy" id="1070528"/>
    <lineage>
        <taxon>unclassified sequences</taxon>
        <taxon>metagenomes</taxon>
        <taxon>organismal metagenomes</taxon>
    </lineage>
</organism>
<dbReference type="Gene3D" id="1.10.260.40">
    <property type="entry name" value="lambda repressor-like DNA-binding domains"/>
    <property type="match status" value="1"/>
</dbReference>
<dbReference type="GO" id="GO:0003677">
    <property type="term" value="F:DNA binding"/>
    <property type="evidence" value="ECO:0007669"/>
    <property type="project" value="InterPro"/>
</dbReference>
<dbReference type="InterPro" id="IPR010982">
    <property type="entry name" value="Lambda_DNA-bd_dom_sf"/>
</dbReference>
<reference evidence="1" key="1">
    <citation type="journal article" date="2020" name="Nature">
        <title>Giant virus diversity and host interactions through global metagenomics.</title>
        <authorList>
            <person name="Schulz F."/>
            <person name="Roux S."/>
            <person name="Paez-Espino D."/>
            <person name="Jungbluth S."/>
            <person name="Walsh D.A."/>
            <person name="Denef V.J."/>
            <person name="McMahon K.D."/>
            <person name="Konstantinidis K.T."/>
            <person name="Eloe-Fadrosh E.A."/>
            <person name="Kyrpides N.C."/>
            <person name="Woyke T."/>
        </authorList>
    </citation>
    <scope>NUCLEOTIDE SEQUENCE</scope>
    <source>
        <strain evidence="1">GVMAG-S-3300010158-109</strain>
    </source>
</reference>
<dbReference type="SUPFAM" id="SSF47413">
    <property type="entry name" value="lambda repressor-like DNA-binding domains"/>
    <property type="match status" value="1"/>
</dbReference>
<protein>
    <submittedName>
        <fullName evidence="1">Uncharacterized protein</fullName>
    </submittedName>
</protein>
<evidence type="ECO:0000313" key="1">
    <source>
        <dbReference type="EMBL" id="QHU15781.1"/>
    </source>
</evidence>
<name>A0A6C0KF09_9ZZZZ</name>